<dbReference type="InterPro" id="IPR040002">
    <property type="entry name" value="Sm-like_LSM3"/>
</dbReference>
<evidence type="ECO:0000256" key="3">
    <source>
        <dbReference type="ARBA" id="ARBA00022664"/>
    </source>
</evidence>
<evidence type="ECO:0000256" key="6">
    <source>
        <dbReference type="ARBA" id="ARBA00023187"/>
    </source>
</evidence>
<dbReference type="GO" id="GO:0000398">
    <property type="term" value="P:mRNA splicing, via spliceosome"/>
    <property type="evidence" value="ECO:0007669"/>
    <property type="project" value="InterPro"/>
</dbReference>
<feature type="transmembrane region" description="Helical" evidence="10">
    <location>
        <begin position="244"/>
        <end position="267"/>
    </location>
</feature>
<keyword evidence="7" id="KW-0539">Nucleus</keyword>
<dbReference type="Proteomes" id="UP000663840">
    <property type="component" value="Unassembled WGS sequence"/>
</dbReference>
<evidence type="ECO:0000256" key="8">
    <source>
        <dbReference type="ARBA" id="ARBA00023274"/>
    </source>
</evidence>
<organism evidence="12 13">
    <name type="scientific">Rhizoctonia solani</name>
    <dbReference type="NCBI Taxonomy" id="456999"/>
    <lineage>
        <taxon>Eukaryota</taxon>
        <taxon>Fungi</taxon>
        <taxon>Dikarya</taxon>
        <taxon>Basidiomycota</taxon>
        <taxon>Agaricomycotina</taxon>
        <taxon>Agaricomycetes</taxon>
        <taxon>Cantharellales</taxon>
        <taxon>Ceratobasidiaceae</taxon>
        <taxon>Rhizoctonia</taxon>
    </lineage>
</organism>
<feature type="transmembrane region" description="Helical" evidence="10">
    <location>
        <begin position="198"/>
        <end position="216"/>
    </location>
</feature>
<dbReference type="PANTHER" id="PTHR13110">
    <property type="entry name" value="U6 SNRNA-ASSOCIATED SM-LIKE PROTEIN LSM3"/>
    <property type="match status" value="1"/>
</dbReference>
<dbReference type="Gene3D" id="2.30.30.100">
    <property type="match status" value="1"/>
</dbReference>
<dbReference type="PROSITE" id="PS52002">
    <property type="entry name" value="SM"/>
    <property type="match status" value="1"/>
</dbReference>
<dbReference type="EMBL" id="CAJMWR010003863">
    <property type="protein sequence ID" value="CAE6472122.1"/>
    <property type="molecule type" value="Genomic_DNA"/>
</dbReference>
<evidence type="ECO:0000313" key="13">
    <source>
        <dbReference type="Proteomes" id="UP000663840"/>
    </source>
</evidence>
<keyword evidence="4" id="KW-0747">Spliceosome</keyword>
<dbReference type="InterPro" id="IPR004853">
    <property type="entry name" value="Sugar_P_trans_dom"/>
</dbReference>
<keyword evidence="10" id="KW-1133">Transmembrane helix</keyword>
<dbReference type="CDD" id="cd01730">
    <property type="entry name" value="LSm3"/>
    <property type="match status" value="1"/>
</dbReference>
<dbReference type="AlphaFoldDB" id="A0A8H3C539"/>
<keyword evidence="5" id="KW-0694">RNA-binding</keyword>
<evidence type="ECO:0000256" key="2">
    <source>
        <dbReference type="ARBA" id="ARBA00006850"/>
    </source>
</evidence>
<dbReference type="SUPFAM" id="SSF50182">
    <property type="entry name" value="Sm-like ribonucleoproteins"/>
    <property type="match status" value="1"/>
</dbReference>
<keyword evidence="10" id="KW-0472">Membrane</keyword>
<keyword evidence="6" id="KW-0508">mRNA splicing</keyword>
<evidence type="ECO:0000256" key="1">
    <source>
        <dbReference type="ARBA" id="ARBA00004123"/>
    </source>
</evidence>
<feature type="transmembrane region" description="Helical" evidence="10">
    <location>
        <begin position="133"/>
        <end position="152"/>
    </location>
</feature>
<name>A0A8H3C539_9AGAM</name>
<dbReference type="InterPro" id="IPR034105">
    <property type="entry name" value="Lsm3"/>
</dbReference>
<evidence type="ECO:0000256" key="5">
    <source>
        <dbReference type="ARBA" id="ARBA00022884"/>
    </source>
</evidence>
<feature type="transmembrane region" description="Helical" evidence="10">
    <location>
        <begin position="45"/>
        <end position="65"/>
    </location>
</feature>
<evidence type="ECO:0000313" key="12">
    <source>
        <dbReference type="EMBL" id="CAE6472122.1"/>
    </source>
</evidence>
<feature type="region of interest" description="Disordered" evidence="9">
    <location>
        <begin position="325"/>
        <end position="349"/>
    </location>
</feature>
<evidence type="ECO:0000256" key="10">
    <source>
        <dbReference type="SAM" id="Phobius"/>
    </source>
</evidence>
<protein>
    <recommendedName>
        <fullName evidence="11">Sm domain-containing protein</fullName>
    </recommendedName>
</protein>
<feature type="transmembrane region" description="Helical" evidence="10">
    <location>
        <begin position="13"/>
        <end position="33"/>
    </location>
</feature>
<feature type="transmembrane region" description="Helical" evidence="10">
    <location>
        <begin position="301"/>
        <end position="319"/>
    </location>
</feature>
<evidence type="ECO:0000256" key="9">
    <source>
        <dbReference type="SAM" id="MobiDB-lite"/>
    </source>
</evidence>
<evidence type="ECO:0000256" key="7">
    <source>
        <dbReference type="ARBA" id="ARBA00023242"/>
    </source>
</evidence>
<dbReference type="Pfam" id="PF01423">
    <property type="entry name" value="LSM"/>
    <property type="match status" value="1"/>
</dbReference>
<feature type="domain" description="Sm" evidence="11">
    <location>
        <begin position="371"/>
        <end position="455"/>
    </location>
</feature>
<accession>A0A8H3C539</accession>
<evidence type="ECO:0000256" key="4">
    <source>
        <dbReference type="ARBA" id="ARBA00022728"/>
    </source>
</evidence>
<proteinExistence type="inferred from homology"/>
<keyword evidence="3" id="KW-0507">mRNA processing</keyword>
<comment type="caution">
    <text evidence="12">The sequence shown here is derived from an EMBL/GenBank/DDBJ whole genome shotgun (WGS) entry which is preliminary data.</text>
</comment>
<dbReference type="GO" id="GO:0120114">
    <property type="term" value="C:Sm-like protein family complex"/>
    <property type="evidence" value="ECO:0007669"/>
    <property type="project" value="UniProtKB-ARBA"/>
</dbReference>
<dbReference type="FunFam" id="2.30.30.100:FF:000036">
    <property type="entry name" value="U6 snRNA-associated Sm-like protein LSm3"/>
    <property type="match status" value="1"/>
</dbReference>
<dbReference type="InterPro" id="IPR001163">
    <property type="entry name" value="Sm_dom_euk/arc"/>
</dbReference>
<reference evidence="12" key="1">
    <citation type="submission" date="2021-01" db="EMBL/GenBank/DDBJ databases">
        <authorList>
            <person name="Kaushik A."/>
        </authorList>
    </citation>
    <scope>NUCLEOTIDE SEQUENCE</scope>
    <source>
        <strain evidence="12">AG1-1A</strain>
    </source>
</reference>
<dbReference type="SMART" id="SM00651">
    <property type="entry name" value="Sm"/>
    <property type="match status" value="1"/>
</dbReference>
<dbReference type="GO" id="GO:0003723">
    <property type="term" value="F:RNA binding"/>
    <property type="evidence" value="ECO:0007669"/>
    <property type="project" value="UniProtKB-KW"/>
</dbReference>
<comment type="similarity">
    <text evidence="2">Belongs to the snRNP Sm proteins family.</text>
</comment>
<sequence>MTGPGAPPSATKAQIAAVVSFYMVAALVMVFVNKLVLNAAPELPVLFLFNQMLIAVILLHLSALLSPQVKIPSWDYSIAESLFPVVSVNAVGLVWNTLCLRAVDASYFQIARGLVLPLTIAVAAIHGRKTPSLLVLVAATLVTGGFLIGITHSATITAATSQSGLLYGVLSALAIAVHAVLIGAALPKVHGSALELAYWTNAGTAVLLMPVLLLTGEAQKLWSVSQAWAYGSAQQPSININWNVFLVGSFVTGVFGFLLCVASLISIKVTSPVTHMFTSAVRSVLQTVLGVLIFKDIITANRLASIGVILFGSCLYTWVKSKESQRRNNPGNAPAPKTNDEEANGKGATEKYSTTHSILMADVAGSGAVQEPFDLIRLSLSERVYVKLRGDRELTGVLHAYDGHMNLIMSDVEESIMIVENPENPENPNVKVAKRNVEMLFVRGDGVILVSPGSR</sequence>
<keyword evidence="8" id="KW-0687">Ribonucleoprotein</keyword>
<evidence type="ECO:0000259" key="11">
    <source>
        <dbReference type="PROSITE" id="PS52002"/>
    </source>
</evidence>
<dbReference type="InterPro" id="IPR010920">
    <property type="entry name" value="LSM_dom_sf"/>
</dbReference>
<feature type="transmembrane region" description="Helical" evidence="10">
    <location>
        <begin position="77"/>
        <end position="98"/>
    </location>
</feature>
<gene>
    <name evidence="12" type="ORF">RDB_LOCUS117654</name>
</gene>
<keyword evidence="10" id="KW-0812">Transmembrane</keyword>
<feature type="transmembrane region" description="Helical" evidence="10">
    <location>
        <begin position="110"/>
        <end position="127"/>
    </location>
</feature>
<comment type="subcellular location">
    <subcellularLocation>
        <location evidence="1">Nucleus</location>
    </subcellularLocation>
</comment>
<dbReference type="InterPro" id="IPR047575">
    <property type="entry name" value="Sm"/>
</dbReference>
<dbReference type="GO" id="GO:0005681">
    <property type="term" value="C:spliceosomal complex"/>
    <property type="evidence" value="ECO:0007669"/>
    <property type="project" value="UniProtKB-KW"/>
</dbReference>
<dbReference type="Pfam" id="PF03151">
    <property type="entry name" value="TPT"/>
    <property type="match status" value="1"/>
</dbReference>
<feature type="transmembrane region" description="Helical" evidence="10">
    <location>
        <begin position="164"/>
        <end position="186"/>
    </location>
</feature>